<dbReference type="PANTHER" id="PTHR43084:SF1">
    <property type="entry name" value="PERSULFIDE DIOXYGENASE ETHE1, MITOCHONDRIAL"/>
    <property type="match status" value="1"/>
</dbReference>
<proteinExistence type="predicted"/>
<reference evidence="3 4" key="1">
    <citation type="submission" date="2019-10" db="EMBL/GenBank/DDBJ databases">
        <title>New genus of Silvanigrellaceae.</title>
        <authorList>
            <person name="Pitt A."/>
            <person name="Hahn M.W."/>
        </authorList>
    </citation>
    <scope>NUCLEOTIDE SEQUENCE [LARGE SCALE GENOMIC DNA]</scope>
    <source>
        <strain evidence="3 4">33A1-SZDP</strain>
    </source>
</reference>
<dbReference type="InterPro" id="IPR044528">
    <property type="entry name" value="POD-like_MBL-fold"/>
</dbReference>
<accession>A0A833JEL2</accession>
<dbReference type="PANTHER" id="PTHR43084">
    <property type="entry name" value="PERSULFIDE DIOXYGENASE ETHE1"/>
    <property type="match status" value="1"/>
</dbReference>
<dbReference type="GO" id="GO:0046872">
    <property type="term" value="F:metal ion binding"/>
    <property type="evidence" value="ECO:0007669"/>
    <property type="project" value="UniProtKB-KW"/>
</dbReference>
<dbReference type="AlphaFoldDB" id="A0A833JEL2"/>
<comment type="caution">
    <text evidence="3">The sequence shown here is derived from an EMBL/GenBank/DDBJ whole genome shotgun (WGS) entry which is preliminary data.</text>
</comment>
<dbReference type="SMART" id="SM00849">
    <property type="entry name" value="Lactamase_B"/>
    <property type="match status" value="1"/>
</dbReference>
<evidence type="ECO:0000256" key="1">
    <source>
        <dbReference type="ARBA" id="ARBA00022723"/>
    </source>
</evidence>
<feature type="domain" description="Metallo-beta-lactamase" evidence="2">
    <location>
        <begin position="14"/>
        <end position="174"/>
    </location>
</feature>
<dbReference type="Gene3D" id="3.60.15.10">
    <property type="entry name" value="Ribonuclease Z/Hydroxyacylglutathione hydrolase-like"/>
    <property type="match status" value="1"/>
</dbReference>
<dbReference type="RefSeq" id="WP_152211362.1">
    <property type="nucleotide sequence ID" value="NZ_WFLN01000004.1"/>
</dbReference>
<organism evidence="3 4">
    <name type="scientific">Fluviispira multicolorata</name>
    <dbReference type="NCBI Taxonomy" id="2654512"/>
    <lineage>
        <taxon>Bacteria</taxon>
        <taxon>Pseudomonadati</taxon>
        <taxon>Bdellovibrionota</taxon>
        <taxon>Oligoflexia</taxon>
        <taxon>Silvanigrellales</taxon>
        <taxon>Silvanigrellaceae</taxon>
        <taxon>Fluviispira</taxon>
    </lineage>
</organism>
<dbReference type="Proteomes" id="UP000442694">
    <property type="component" value="Unassembled WGS sequence"/>
</dbReference>
<dbReference type="GO" id="GO:0070813">
    <property type="term" value="P:hydrogen sulfide metabolic process"/>
    <property type="evidence" value="ECO:0007669"/>
    <property type="project" value="TreeGrafter"/>
</dbReference>
<keyword evidence="1" id="KW-0479">Metal-binding</keyword>
<protein>
    <submittedName>
        <fullName evidence="3">MBL fold metallo-hydrolase</fullName>
    </submittedName>
</protein>
<keyword evidence="3" id="KW-0378">Hydrolase</keyword>
<gene>
    <name evidence="3" type="ORF">GCL57_00840</name>
</gene>
<dbReference type="InterPro" id="IPR001279">
    <property type="entry name" value="Metallo-B-lactamas"/>
</dbReference>
<dbReference type="GO" id="GO:0006749">
    <property type="term" value="P:glutathione metabolic process"/>
    <property type="evidence" value="ECO:0007669"/>
    <property type="project" value="InterPro"/>
</dbReference>
<dbReference type="EMBL" id="WFLN01000004">
    <property type="protein sequence ID" value="KAB8033274.1"/>
    <property type="molecule type" value="Genomic_DNA"/>
</dbReference>
<dbReference type="CDD" id="cd07724">
    <property type="entry name" value="POD-like_MBL-fold"/>
    <property type="match status" value="1"/>
</dbReference>
<dbReference type="Pfam" id="PF00753">
    <property type="entry name" value="Lactamase_B"/>
    <property type="match status" value="1"/>
</dbReference>
<dbReference type="InterPro" id="IPR036866">
    <property type="entry name" value="RibonucZ/Hydroxyglut_hydro"/>
</dbReference>
<keyword evidence="4" id="KW-1185">Reference proteome</keyword>
<dbReference type="GO" id="GO:0050313">
    <property type="term" value="F:sulfur dioxygenase activity"/>
    <property type="evidence" value="ECO:0007669"/>
    <property type="project" value="InterPro"/>
</dbReference>
<dbReference type="InterPro" id="IPR051682">
    <property type="entry name" value="Mito_Persulfide_Diox"/>
</dbReference>
<evidence type="ECO:0000313" key="4">
    <source>
        <dbReference type="Proteomes" id="UP000442694"/>
    </source>
</evidence>
<evidence type="ECO:0000313" key="3">
    <source>
        <dbReference type="EMBL" id="KAB8033274.1"/>
    </source>
</evidence>
<sequence length="231" mass="26467">MSLIFRQLVDDISCTYTYIIGDSSSHEVTIIDSVHENFDVYLELLNTNHWTLKYLIETHVHADHITAINQFKKHFSKTEVLLSPKSEVQYPHTKIKEKEIYYVGNVSLQFFETPGHTPDCLSILVDESRLLTGDCMFIGSCGRTDFQSGNNKEMFDSLHKIISLPDDTLIFPGHDYKNRFVSSVQEEKRTNKQLLHKNFTEFENDISSWNLPPPKKIKEAVPANLIGGVSS</sequence>
<dbReference type="GO" id="GO:0016787">
    <property type="term" value="F:hydrolase activity"/>
    <property type="evidence" value="ECO:0007669"/>
    <property type="project" value="UniProtKB-KW"/>
</dbReference>
<evidence type="ECO:0000259" key="2">
    <source>
        <dbReference type="SMART" id="SM00849"/>
    </source>
</evidence>
<name>A0A833JEL2_9BACT</name>
<dbReference type="SUPFAM" id="SSF56281">
    <property type="entry name" value="Metallo-hydrolase/oxidoreductase"/>
    <property type="match status" value="1"/>
</dbReference>